<evidence type="ECO:0000313" key="1">
    <source>
        <dbReference type="EMBL" id="KAF2741502.1"/>
    </source>
</evidence>
<accession>A0A9P4RDF1</accession>
<organism evidence="1 2">
    <name type="scientific">Polyplosphaeria fusca</name>
    <dbReference type="NCBI Taxonomy" id="682080"/>
    <lineage>
        <taxon>Eukaryota</taxon>
        <taxon>Fungi</taxon>
        <taxon>Dikarya</taxon>
        <taxon>Ascomycota</taxon>
        <taxon>Pezizomycotina</taxon>
        <taxon>Dothideomycetes</taxon>
        <taxon>Pleosporomycetidae</taxon>
        <taxon>Pleosporales</taxon>
        <taxon>Tetraplosphaeriaceae</taxon>
        <taxon>Polyplosphaeria</taxon>
    </lineage>
</organism>
<dbReference type="Proteomes" id="UP000799444">
    <property type="component" value="Unassembled WGS sequence"/>
</dbReference>
<name>A0A9P4RDF1_9PLEO</name>
<evidence type="ECO:0000313" key="2">
    <source>
        <dbReference type="Proteomes" id="UP000799444"/>
    </source>
</evidence>
<reference evidence="1" key="1">
    <citation type="journal article" date="2020" name="Stud. Mycol.">
        <title>101 Dothideomycetes genomes: a test case for predicting lifestyles and emergence of pathogens.</title>
        <authorList>
            <person name="Haridas S."/>
            <person name="Albert R."/>
            <person name="Binder M."/>
            <person name="Bloem J."/>
            <person name="Labutti K."/>
            <person name="Salamov A."/>
            <person name="Andreopoulos B."/>
            <person name="Baker S."/>
            <person name="Barry K."/>
            <person name="Bills G."/>
            <person name="Bluhm B."/>
            <person name="Cannon C."/>
            <person name="Castanera R."/>
            <person name="Culley D."/>
            <person name="Daum C."/>
            <person name="Ezra D."/>
            <person name="Gonzalez J."/>
            <person name="Henrissat B."/>
            <person name="Kuo A."/>
            <person name="Liang C."/>
            <person name="Lipzen A."/>
            <person name="Lutzoni F."/>
            <person name="Magnuson J."/>
            <person name="Mondo S."/>
            <person name="Nolan M."/>
            <person name="Ohm R."/>
            <person name="Pangilinan J."/>
            <person name="Park H.-J."/>
            <person name="Ramirez L."/>
            <person name="Alfaro M."/>
            <person name="Sun H."/>
            <person name="Tritt A."/>
            <person name="Yoshinaga Y."/>
            <person name="Zwiers L.-H."/>
            <person name="Turgeon B."/>
            <person name="Goodwin S."/>
            <person name="Spatafora J."/>
            <person name="Crous P."/>
            <person name="Grigoriev I."/>
        </authorList>
    </citation>
    <scope>NUCLEOTIDE SEQUENCE</scope>
    <source>
        <strain evidence="1">CBS 125425</strain>
    </source>
</reference>
<comment type="caution">
    <text evidence="1">The sequence shown here is derived from an EMBL/GenBank/DDBJ whole genome shotgun (WGS) entry which is preliminary data.</text>
</comment>
<dbReference type="OrthoDB" id="3926733at2759"/>
<dbReference type="EMBL" id="ML996097">
    <property type="protein sequence ID" value="KAF2741502.1"/>
    <property type="molecule type" value="Genomic_DNA"/>
</dbReference>
<gene>
    <name evidence="1" type="ORF">EJ04DRAFT_5288</name>
</gene>
<sequence>MTPRLQSFTTTIASRIMASSIEIDASCIPPYPSRLVYIITPGTLVRLVPDLEGALCSLIASLRAALAAFPKSNHYATTYSLVNIAIVLDCYNPGEDIEVHVFRLRQRDNTIVGCPDPALTPRITQQIRDIERHQPNIQTPFTCAEDWRGFGPKDHPIFEAMAKASTSTKTWRNFKNDVSGLPPSPLTRC</sequence>
<proteinExistence type="predicted"/>
<dbReference type="AlphaFoldDB" id="A0A9P4RDF1"/>
<keyword evidence="2" id="KW-1185">Reference proteome</keyword>
<protein>
    <submittedName>
        <fullName evidence="1">Uncharacterized protein</fullName>
    </submittedName>
</protein>